<feature type="transmembrane region" description="Helical" evidence="5">
    <location>
        <begin position="134"/>
        <end position="155"/>
    </location>
</feature>
<evidence type="ECO:0000256" key="3">
    <source>
        <dbReference type="ARBA" id="ARBA00022989"/>
    </source>
</evidence>
<evidence type="ECO:0000256" key="1">
    <source>
        <dbReference type="ARBA" id="ARBA00004370"/>
    </source>
</evidence>
<accession>A0A0S6YX57</accession>
<dbReference type="Pfam" id="PF00924">
    <property type="entry name" value="MS_channel_2nd"/>
    <property type="match status" value="1"/>
</dbReference>
<dbReference type="GO" id="GO:0008381">
    <property type="term" value="F:mechanosensitive monoatomic ion channel activity"/>
    <property type="evidence" value="ECO:0007669"/>
    <property type="project" value="UniProtKB-ARBA"/>
</dbReference>
<evidence type="ECO:0000256" key="2">
    <source>
        <dbReference type="ARBA" id="ARBA00022692"/>
    </source>
</evidence>
<dbReference type="SUPFAM" id="SSF50182">
    <property type="entry name" value="Sm-like ribonucleoproteins"/>
    <property type="match status" value="1"/>
</dbReference>
<reference evidence="7" key="1">
    <citation type="submission" date="2015-03" db="EMBL/GenBank/DDBJ databases">
        <title>Draft genome sequence of Mizugakiibacter sediminis skMP5.</title>
        <authorList>
            <person name="Watanabe T."/>
            <person name="Kojima H."/>
            <person name="Fukui M."/>
        </authorList>
    </citation>
    <scope>NUCLEOTIDE SEQUENCE</scope>
    <source>
        <strain evidence="7">SkMP5</strain>
    </source>
</reference>
<dbReference type="PANTHER" id="PTHR30566:SF25">
    <property type="entry name" value="INNER MEMBRANE PROTEIN"/>
    <property type="match status" value="1"/>
</dbReference>
<dbReference type="PANTHER" id="PTHR30566">
    <property type="entry name" value="YNAI-RELATED MECHANOSENSITIVE ION CHANNEL"/>
    <property type="match status" value="1"/>
</dbReference>
<organism evidence="7">
    <name type="scientific">Mizugakiibacter sediminis</name>
    <dbReference type="NCBI Taxonomy" id="1475481"/>
    <lineage>
        <taxon>Bacteria</taxon>
        <taxon>Pseudomonadati</taxon>
        <taxon>Pseudomonadota</taxon>
        <taxon>Gammaproteobacteria</taxon>
        <taxon>Lysobacterales</taxon>
        <taxon>Rhodanobacteraceae</taxon>
        <taxon>Mizugakiibacter</taxon>
    </lineage>
</organism>
<protein>
    <submittedName>
        <fullName evidence="7">Mechanosensitive ion channel protein MscS</fullName>
    </submittedName>
</protein>
<evidence type="ECO:0000259" key="6">
    <source>
        <dbReference type="Pfam" id="PF00924"/>
    </source>
</evidence>
<dbReference type="InterPro" id="IPR006685">
    <property type="entry name" value="MscS_channel_2nd"/>
</dbReference>
<dbReference type="InterPro" id="IPR010920">
    <property type="entry name" value="LSM_dom_sf"/>
</dbReference>
<evidence type="ECO:0000313" key="7">
    <source>
        <dbReference type="EMBL" id="GAN43651.1"/>
    </source>
</evidence>
<dbReference type="AlphaFoldDB" id="A0A0S6YX57"/>
<feature type="domain" description="Mechanosensitive ion channel MscS" evidence="6">
    <location>
        <begin position="183"/>
        <end position="249"/>
    </location>
</feature>
<evidence type="ECO:0000256" key="4">
    <source>
        <dbReference type="ARBA" id="ARBA00023136"/>
    </source>
</evidence>
<dbReference type="GO" id="GO:0016020">
    <property type="term" value="C:membrane"/>
    <property type="evidence" value="ECO:0007669"/>
    <property type="project" value="UniProtKB-SubCell"/>
</dbReference>
<keyword evidence="2 5" id="KW-0812">Transmembrane</keyword>
<proteinExistence type="predicted"/>
<keyword evidence="4 5" id="KW-0472">Membrane</keyword>
<dbReference type="Gene3D" id="2.30.30.60">
    <property type="match status" value="1"/>
</dbReference>
<comment type="subcellular location">
    <subcellularLocation>
        <location evidence="1">Membrane</location>
    </subcellularLocation>
</comment>
<dbReference type="HOGENOM" id="CLU_021080_0_0_6"/>
<evidence type="ECO:0000256" key="5">
    <source>
        <dbReference type="SAM" id="Phobius"/>
    </source>
</evidence>
<dbReference type="EMBL" id="DF952378">
    <property type="protein sequence ID" value="GAN43651.1"/>
    <property type="molecule type" value="Genomic_DNA"/>
</dbReference>
<name>A0A0S6YX57_9GAMM</name>
<sequence>MQALSDWLAHPWMRLALAVAVALALGTLAARAVRFTLRRLLEAGGFASIVLRRCAQPFELALPLIAAKAALHSGMAGGGAVDALQHAATVAVVAALTWLGVRAISGVERAVIARHPVDVEDNLQARRVRTQTRVLARTAMFAAGLFGLAAALMTFPGVRQLGASLLASAGVAGLVVGLAARPVLSNLLAGLQIALTQPIRIDDVVIVEGEWGRIEEITGAYVVVNVWDERRLVVPLQWFIEHPFQNWTRTSARLIGSVFLWVDYALPLAPLRAELERVCHAAPEWDGRVSLLQVTDADARAMQVRALVSATDSGRAWDLRCRVREALIDFLQREYPQHLPRLRIDGAERARAGAA</sequence>
<keyword evidence="3 5" id="KW-1133">Transmembrane helix</keyword>
<gene>
    <name evidence="7" type="ORF">MBSD_0160</name>
</gene>
<dbReference type="Gene3D" id="1.10.287.1260">
    <property type="match status" value="1"/>
</dbReference>
<dbReference type="InterPro" id="IPR023408">
    <property type="entry name" value="MscS_beta-dom_sf"/>
</dbReference>